<dbReference type="SUPFAM" id="SSF51735">
    <property type="entry name" value="NAD(P)-binding Rossmann-fold domains"/>
    <property type="match status" value="1"/>
</dbReference>
<reference evidence="3 4" key="1">
    <citation type="journal article" date="2014" name="Antonie Van Leeuwenhoek">
        <title>Hyphomonas beringensis sp. nov. and Hyphomonas chukchiensis sp. nov., isolated from surface seawater of the Bering Sea and Chukchi Sea.</title>
        <authorList>
            <person name="Li C."/>
            <person name="Lai Q."/>
            <person name="Li G."/>
            <person name="Dong C."/>
            <person name="Wang J."/>
            <person name="Liao Y."/>
            <person name="Shao Z."/>
        </authorList>
    </citation>
    <scope>NUCLEOTIDE SEQUENCE [LARGE SCALE GENOMIC DNA]</scope>
    <source>
        <strain evidence="3 4">25B14_1</strain>
    </source>
</reference>
<dbReference type="Proteomes" id="UP000027037">
    <property type="component" value="Unassembled WGS sequence"/>
</dbReference>
<dbReference type="GO" id="GO:0006633">
    <property type="term" value="P:fatty acid biosynthetic process"/>
    <property type="evidence" value="ECO:0007669"/>
    <property type="project" value="TreeGrafter"/>
</dbReference>
<dbReference type="InterPro" id="IPR036291">
    <property type="entry name" value="NAD(P)-bd_dom_sf"/>
</dbReference>
<dbReference type="STRING" id="1280946.HY29_06990"/>
<dbReference type="InterPro" id="IPR057326">
    <property type="entry name" value="KR_dom"/>
</dbReference>
<comment type="caution">
    <text evidence="3">The sequence shown here is derived from an EMBL/GenBank/DDBJ whole genome shotgun (WGS) entry which is preliminary data.</text>
</comment>
<dbReference type="InterPro" id="IPR013968">
    <property type="entry name" value="PKS_KR"/>
</dbReference>
<dbReference type="GO" id="GO:0004312">
    <property type="term" value="F:fatty acid synthase activity"/>
    <property type="evidence" value="ECO:0007669"/>
    <property type="project" value="TreeGrafter"/>
</dbReference>
<dbReference type="PANTHER" id="PTHR43775:SF51">
    <property type="entry name" value="INACTIVE PHENOLPHTHIOCEROL SYNTHESIS POLYKETIDE SYNTHASE TYPE I PKS1-RELATED"/>
    <property type="match status" value="1"/>
</dbReference>
<evidence type="ECO:0000313" key="4">
    <source>
        <dbReference type="Proteomes" id="UP000027037"/>
    </source>
</evidence>
<evidence type="ECO:0000259" key="2">
    <source>
        <dbReference type="SMART" id="SM00822"/>
    </source>
</evidence>
<evidence type="ECO:0000256" key="1">
    <source>
        <dbReference type="ARBA" id="ARBA00022679"/>
    </source>
</evidence>
<keyword evidence="4" id="KW-1185">Reference proteome</keyword>
<dbReference type="PATRIC" id="fig|1280946.3.peg.3497"/>
<dbReference type="Gene3D" id="3.40.50.720">
    <property type="entry name" value="NAD(P)-binding Rossmann-like Domain"/>
    <property type="match status" value="1"/>
</dbReference>
<organism evidence="3 4">
    <name type="scientific">Hyphomonas beringensis</name>
    <dbReference type="NCBI Taxonomy" id="1280946"/>
    <lineage>
        <taxon>Bacteria</taxon>
        <taxon>Pseudomonadati</taxon>
        <taxon>Pseudomonadota</taxon>
        <taxon>Alphaproteobacteria</taxon>
        <taxon>Hyphomonadales</taxon>
        <taxon>Hyphomonadaceae</taxon>
        <taxon>Hyphomonas</taxon>
    </lineage>
</organism>
<dbReference type="eggNOG" id="COG1028">
    <property type="taxonomic scope" value="Bacteria"/>
</dbReference>
<dbReference type="AlphaFoldDB" id="A0A062TWV2"/>
<dbReference type="SMART" id="SM00822">
    <property type="entry name" value="PKS_KR"/>
    <property type="match status" value="1"/>
</dbReference>
<proteinExistence type="predicted"/>
<dbReference type="InterPro" id="IPR050091">
    <property type="entry name" value="PKS_NRPS_Biosynth_Enz"/>
</dbReference>
<keyword evidence="1" id="KW-0808">Transferase</keyword>
<dbReference type="Pfam" id="PF08659">
    <property type="entry name" value="KR"/>
    <property type="match status" value="1"/>
</dbReference>
<dbReference type="OrthoDB" id="7617297at2"/>
<evidence type="ECO:0000313" key="3">
    <source>
        <dbReference type="EMBL" id="KCZ50502.1"/>
    </source>
</evidence>
<sequence length="435" mass="46700">MISVTDGAPDLASGLLQALREAGAKACPQSSSEAANAPCVIITEGVSEEAISDRHWQVLEACRGLRQDGRRLILLERAQADEIIRLSGLQGLSRTLSQEWPDTDVIAWSLEGRGEGDVSSVIQALSEGFGNVVFDGQQAYELAVMGAPVQPRRAQSERNVWFVSGGGRGVTASCVSRLAQMQPGSVFLLAGRSPIVEWPQHLPPATDIKSLRMALIQDAKARGMKPALPEIDRQAKTLLASAEIRETLGAIERAGARAIYLTTDVSDEDGLRKTLQDVTGQYGPVTGLVHGAGVLADSLAVRKTPEELRRVFRPKVEGLQNILACLDVSRLRHVGLFSSAAAVFGNVGQSDYAMANAWLNAVACQLSHQLPEAVVKSFCWGPWEGGMVDETLATHFAQRGIQLIGLEDGAQIFADQILFGDPSETELVIGDEWTS</sequence>
<accession>A0A062TWV2</accession>
<dbReference type="EMBL" id="AWFF01000109">
    <property type="protein sequence ID" value="KCZ50502.1"/>
    <property type="molecule type" value="Genomic_DNA"/>
</dbReference>
<protein>
    <recommendedName>
        <fullName evidence="2">Ketoreductase domain-containing protein</fullName>
    </recommendedName>
</protein>
<gene>
    <name evidence="3" type="ORF">HY29_06990</name>
</gene>
<dbReference type="RefSeq" id="WP_051601767.1">
    <property type="nucleotide sequence ID" value="NZ_AWFF01000109.1"/>
</dbReference>
<dbReference type="PANTHER" id="PTHR43775">
    <property type="entry name" value="FATTY ACID SYNTHASE"/>
    <property type="match status" value="1"/>
</dbReference>
<feature type="domain" description="Ketoreductase" evidence="2">
    <location>
        <begin position="159"/>
        <end position="386"/>
    </location>
</feature>
<name>A0A062TWV2_9PROT</name>